<dbReference type="Pfam" id="PF03486">
    <property type="entry name" value="HI0933_like"/>
    <property type="match status" value="1"/>
</dbReference>
<gene>
    <name evidence="6" type="ORF">BACPEC_01629</name>
</gene>
<evidence type="ECO:0000256" key="3">
    <source>
        <dbReference type="ARBA" id="ARBA00022827"/>
    </source>
</evidence>
<dbReference type="InterPro" id="IPR055178">
    <property type="entry name" value="RsdA/BaiN/AoA(So)-like_dom"/>
</dbReference>
<evidence type="ECO:0000256" key="2">
    <source>
        <dbReference type="ARBA" id="ARBA00022630"/>
    </source>
</evidence>
<dbReference type="eggNOG" id="COG2081">
    <property type="taxonomic scope" value="Bacteria"/>
</dbReference>
<evidence type="ECO:0000313" key="6">
    <source>
        <dbReference type="EMBL" id="EEC57141.1"/>
    </source>
</evidence>
<dbReference type="PANTHER" id="PTHR42887:SF2">
    <property type="entry name" value="OS12G0638800 PROTEIN"/>
    <property type="match status" value="1"/>
</dbReference>
<keyword evidence="3" id="KW-0274">FAD</keyword>
<dbReference type="SUPFAM" id="SSF160996">
    <property type="entry name" value="HI0933 insert domain-like"/>
    <property type="match status" value="1"/>
</dbReference>
<dbReference type="STRING" id="483218.BACPEC_01629"/>
<dbReference type="AlphaFoldDB" id="B7AU07"/>
<reference evidence="6 7" key="1">
    <citation type="submission" date="2008-11" db="EMBL/GenBank/DDBJ databases">
        <title>Draft genome sequence of Bacteroides pectinophilus (ATCC 43243).</title>
        <authorList>
            <person name="Sudarsanam P."/>
            <person name="Ley R."/>
            <person name="Guruge J."/>
            <person name="Turnbaugh P.J."/>
            <person name="Mahowald M."/>
            <person name="Liep D."/>
            <person name="Gordon J."/>
        </authorList>
    </citation>
    <scope>NUCLEOTIDE SEQUENCE [LARGE SCALE GENOMIC DNA]</scope>
    <source>
        <strain evidence="6 7">ATCC 43243</strain>
    </source>
</reference>
<organism evidence="6 7">
    <name type="scientific">[Bacteroides] pectinophilus ATCC 43243</name>
    <dbReference type="NCBI Taxonomy" id="483218"/>
    <lineage>
        <taxon>Bacteria</taxon>
        <taxon>Bacillati</taxon>
        <taxon>Bacillota</taxon>
        <taxon>Clostridia</taxon>
        <taxon>Eubacteriales</taxon>
    </lineage>
</organism>
<sequence length="428" mass="47101">MSKVIIVGGGAAGMMAAITAARNGNSVLLLEKNEKLGKKIYITGKGRCNLTNAGDNEDLMNSIVTNQKFMYGAFSRFSNYDCMGFFDELGLKFKIERGNRVFPESDKAADVIDCLRRELRRLNVSVEYETEVKKITAHTAKNPDSDGSTTLVTGVDAVTRGKKRHYDCDELIVATGGCSYPTTGSTGDGYRLAEELGVRVTDVIPALVPVIAKEEWVKELQGLSLKNIAITVCDGSKEVYSDFGEMMFTHFGVTGPVILSASSYIAKRLRRHELKLVIDLKPALDNEQLDERICRDFEEFRNKQFANSLDKLLPKKMIPVIVELSGIDPAQKVNSITAASRKQLVQLFKNLTVTITGVRGFNEAIITQGGIDVREINPSTMQCKKIPNLRFAGEVLDVDAVTGGFNLQVAWSTAYTAGQLGQQNQNKY</sequence>
<evidence type="ECO:0000259" key="5">
    <source>
        <dbReference type="Pfam" id="PF22780"/>
    </source>
</evidence>
<dbReference type="Gene3D" id="1.10.8.260">
    <property type="entry name" value="HI0933 insert domain-like"/>
    <property type="match status" value="1"/>
</dbReference>
<dbReference type="Pfam" id="PF22780">
    <property type="entry name" value="HI0933_like_1st"/>
    <property type="match status" value="1"/>
</dbReference>
<feature type="domain" description="RsdA/BaiN/AoA(So)-like Rossmann fold-like" evidence="4">
    <location>
        <begin position="3"/>
        <end position="419"/>
    </location>
</feature>
<evidence type="ECO:0000256" key="1">
    <source>
        <dbReference type="ARBA" id="ARBA00001974"/>
    </source>
</evidence>
<evidence type="ECO:0000259" key="4">
    <source>
        <dbReference type="Pfam" id="PF03486"/>
    </source>
</evidence>
<accession>B7AU07</accession>
<dbReference type="InterPro" id="IPR023166">
    <property type="entry name" value="BaiN-like_dom_sf"/>
</dbReference>
<name>B7AU07_9FIRM</name>
<dbReference type="EMBL" id="ABVQ01000036">
    <property type="protein sequence ID" value="EEC57141.1"/>
    <property type="molecule type" value="Genomic_DNA"/>
</dbReference>
<keyword evidence="7" id="KW-1185">Reference proteome</keyword>
<dbReference type="HOGENOM" id="CLU_025174_3_1_9"/>
<dbReference type="SUPFAM" id="SSF51905">
    <property type="entry name" value="FAD/NAD(P)-binding domain"/>
    <property type="match status" value="1"/>
</dbReference>
<dbReference type="NCBIfam" id="TIGR00275">
    <property type="entry name" value="aminoacetone oxidase family FAD-binding enzyme"/>
    <property type="match status" value="1"/>
</dbReference>
<comment type="caution">
    <text evidence="6">The sequence shown here is derived from an EMBL/GenBank/DDBJ whole genome shotgun (WGS) entry which is preliminary data.</text>
</comment>
<proteinExistence type="predicted"/>
<protein>
    <recommendedName>
        <fullName evidence="8">FAD-dependent oxidoreductase 2 FAD binding domain-containing protein</fullName>
    </recommendedName>
</protein>
<comment type="cofactor">
    <cofactor evidence="1">
        <name>FAD</name>
        <dbReference type="ChEBI" id="CHEBI:57692"/>
    </cofactor>
</comment>
<dbReference type="Gene3D" id="2.40.30.10">
    <property type="entry name" value="Translation factors"/>
    <property type="match status" value="1"/>
</dbReference>
<dbReference type="InterPro" id="IPR057661">
    <property type="entry name" value="RsdA/BaiN/AoA(So)_Rossmann"/>
</dbReference>
<dbReference type="InterPro" id="IPR004792">
    <property type="entry name" value="BaiN-like"/>
</dbReference>
<evidence type="ECO:0000313" key="7">
    <source>
        <dbReference type="Proteomes" id="UP000003136"/>
    </source>
</evidence>
<feature type="domain" description="RsdA/BaiN/AoA(So)-like insert" evidence="5">
    <location>
        <begin position="205"/>
        <end position="366"/>
    </location>
</feature>
<dbReference type="PANTHER" id="PTHR42887">
    <property type="entry name" value="OS12G0638800 PROTEIN"/>
    <property type="match status" value="1"/>
</dbReference>
<evidence type="ECO:0008006" key="8">
    <source>
        <dbReference type="Google" id="ProtNLM"/>
    </source>
</evidence>
<dbReference type="Gene3D" id="3.50.50.60">
    <property type="entry name" value="FAD/NAD(P)-binding domain"/>
    <property type="match status" value="1"/>
</dbReference>
<reference evidence="6 7" key="2">
    <citation type="submission" date="2008-11" db="EMBL/GenBank/DDBJ databases">
        <authorList>
            <person name="Fulton L."/>
            <person name="Clifton S."/>
            <person name="Fulton B."/>
            <person name="Xu J."/>
            <person name="Minx P."/>
            <person name="Pepin K.H."/>
            <person name="Johnson M."/>
            <person name="Bhonagiri V."/>
            <person name="Nash W.E."/>
            <person name="Mardis E.R."/>
            <person name="Wilson R.K."/>
        </authorList>
    </citation>
    <scope>NUCLEOTIDE SEQUENCE [LARGE SCALE GENOMIC DNA]</scope>
    <source>
        <strain evidence="6 7">ATCC 43243</strain>
    </source>
</reference>
<keyword evidence="2" id="KW-0285">Flavoprotein</keyword>
<dbReference type="PRINTS" id="PR00368">
    <property type="entry name" value="FADPNR"/>
</dbReference>
<dbReference type="InterPro" id="IPR036188">
    <property type="entry name" value="FAD/NAD-bd_sf"/>
</dbReference>
<dbReference type="Proteomes" id="UP000003136">
    <property type="component" value="Unassembled WGS sequence"/>
</dbReference>